<organism evidence="1 2">
    <name type="scientific">Sedimentibacter hydroxybenzoicus DSM 7310</name>
    <dbReference type="NCBI Taxonomy" id="1123245"/>
    <lineage>
        <taxon>Bacteria</taxon>
        <taxon>Bacillati</taxon>
        <taxon>Bacillota</taxon>
        <taxon>Tissierellia</taxon>
        <taxon>Sedimentibacter</taxon>
    </lineage>
</organism>
<sequence length="150" mass="17635">MYYRNIPYWVKNKMVHIKNKRLENNNQNEIGYLNINVFQYVLKAPIEGAIVRVSQLTVRGLYRENGLGVFINTNTSDQDGKVPTFKLPVLKEENEYYIVSVQAPDYHTAYLIDVPIYPDVTTFYDIYLRHYSSGGDPDYEFIMQPQIIRQ</sequence>
<evidence type="ECO:0000313" key="1">
    <source>
        <dbReference type="EMBL" id="NYB74857.1"/>
    </source>
</evidence>
<dbReference type="Proteomes" id="UP000611629">
    <property type="component" value="Unassembled WGS sequence"/>
</dbReference>
<name>A0A974GWT9_SEDHY</name>
<comment type="caution">
    <text evidence="1">The sequence shown here is derived from an EMBL/GenBank/DDBJ whole genome shotgun (WGS) entry which is preliminary data.</text>
</comment>
<evidence type="ECO:0000313" key="2">
    <source>
        <dbReference type="Proteomes" id="UP000611629"/>
    </source>
</evidence>
<reference evidence="1" key="1">
    <citation type="submission" date="2020-07" db="EMBL/GenBank/DDBJ databases">
        <title>Genomic analysis of a strain of Sedimentibacter Hydroxybenzoicus DSM7310.</title>
        <authorList>
            <person name="Ma S."/>
        </authorList>
    </citation>
    <scope>NUCLEOTIDE SEQUENCE</scope>
    <source>
        <strain evidence="1">DSM 7310</strain>
    </source>
</reference>
<protein>
    <submittedName>
        <fullName evidence="1">Uncharacterized protein</fullName>
    </submittedName>
</protein>
<keyword evidence="2" id="KW-1185">Reference proteome</keyword>
<gene>
    <name evidence="1" type="ORF">HZF24_11985</name>
</gene>
<accession>A0A974GWT9</accession>
<dbReference type="EMBL" id="JACBNQ010000014">
    <property type="protein sequence ID" value="NYB74857.1"/>
    <property type="molecule type" value="Genomic_DNA"/>
</dbReference>
<proteinExistence type="predicted"/>
<dbReference type="RefSeq" id="WP_179238565.1">
    <property type="nucleotide sequence ID" value="NZ_JACBNQ010000014.1"/>
</dbReference>
<dbReference type="AlphaFoldDB" id="A0A974GWT9"/>